<comment type="similarity">
    <text evidence="1 8 9">Belongs to the universal ribosomal protein uL24 family.</text>
</comment>
<protein>
    <recommendedName>
        <fullName evidence="6 8">Large ribosomal subunit protein uL24</fullName>
    </recommendedName>
</protein>
<name>B5Y977_COPPD</name>
<dbReference type="SMART" id="SM00739">
    <property type="entry name" value="KOW"/>
    <property type="match status" value="1"/>
</dbReference>
<dbReference type="NCBIfam" id="TIGR01079">
    <property type="entry name" value="rplX_bact"/>
    <property type="match status" value="1"/>
</dbReference>
<dbReference type="Gene3D" id="2.30.30.30">
    <property type="match status" value="1"/>
</dbReference>
<feature type="domain" description="KOW" evidence="10">
    <location>
        <begin position="4"/>
        <end position="31"/>
    </location>
</feature>
<dbReference type="InterPro" id="IPR014722">
    <property type="entry name" value="Rib_uL2_dom2"/>
</dbReference>
<keyword evidence="2 8" id="KW-0699">rRNA-binding</keyword>
<gene>
    <name evidence="8 11" type="primary">rplX</name>
    <name evidence="11" type="ordered locus">COPRO5265_1002</name>
</gene>
<dbReference type="Pfam" id="PF17136">
    <property type="entry name" value="ribosomal_L24"/>
    <property type="match status" value="1"/>
</dbReference>
<reference evidence="11 12" key="2">
    <citation type="journal article" date="2014" name="Genome Announc.">
        <title>Complete Genome Sequence of Coprothermobacter proteolyticus DSM 5265.</title>
        <authorList>
            <person name="Alexiev A."/>
            <person name="Coil D.A."/>
            <person name="Badger J.H."/>
            <person name="Enticknap J."/>
            <person name="Ward N."/>
            <person name="Robb F.T."/>
            <person name="Eisen J.A."/>
        </authorList>
    </citation>
    <scope>NUCLEOTIDE SEQUENCE [LARGE SCALE GENOMIC DNA]</scope>
    <source>
        <strain evidence="12">ATCC 35245 / DSM 5265 / OCM 4 / BT</strain>
    </source>
</reference>
<sequence>MKLNIKTGDLVEVISGKEKGKRGKVTKAFPKENKVVVQGVNIVTKATRPTQKDPQGGLKKFEAPILANKVMVVCPKCDKPTRIGHKFLEDGKKVRVCVRCGEVLD</sequence>
<dbReference type="PROSITE" id="PS01108">
    <property type="entry name" value="RIBOSOMAL_L24"/>
    <property type="match status" value="1"/>
</dbReference>
<evidence type="ECO:0000256" key="3">
    <source>
        <dbReference type="ARBA" id="ARBA00022884"/>
    </source>
</evidence>
<dbReference type="FunFam" id="2.30.30.30:FF:000004">
    <property type="entry name" value="50S ribosomal protein L24"/>
    <property type="match status" value="1"/>
</dbReference>
<keyword evidence="4 8" id="KW-0689">Ribosomal protein</keyword>
<evidence type="ECO:0000256" key="2">
    <source>
        <dbReference type="ARBA" id="ARBA00022730"/>
    </source>
</evidence>
<dbReference type="InterPro" id="IPR005825">
    <property type="entry name" value="Ribosomal_uL24_CS"/>
</dbReference>
<evidence type="ECO:0000256" key="8">
    <source>
        <dbReference type="HAMAP-Rule" id="MF_01326"/>
    </source>
</evidence>
<dbReference type="InterPro" id="IPR005824">
    <property type="entry name" value="KOW"/>
</dbReference>
<evidence type="ECO:0000256" key="1">
    <source>
        <dbReference type="ARBA" id="ARBA00010618"/>
    </source>
</evidence>
<evidence type="ECO:0000313" key="12">
    <source>
        <dbReference type="Proteomes" id="UP000001732"/>
    </source>
</evidence>
<evidence type="ECO:0000256" key="6">
    <source>
        <dbReference type="ARBA" id="ARBA00035206"/>
    </source>
</evidence>
<dbReference type="EMBL" id="CP001145">
    <property type="protein sequence ID" value="ACI17656.1"/>
    <property type="molecule type" value="Genomic_DNA"/>
</dbReference>
<dbReference type="InterPro" id="IPR057264">
    <property type="entry name" value="Ribosomal_uL24_C"/>
</dbReference>
<dbReference type="SUPFAM" id="SSF50104">
    <property type="entry name" value="Translation proteins SH3-like domain"/>
    <property type="match status" value="1"/>
</dbReference>
<dbReference type="KEGG" id="cpo:COPRO5265_1002"/>
<keyword evidence="12" id="KW-1185">Reference proteome</keyword>
<keyword evidence="3 8" id="KW-0694">RNA-binding</keyword>
<dbReference type="CDD" id="cd06089">
    <property type="entry name" value="KOW_RPL26"/>
    <property type="match status" value="1"/>
</dbReference>
<evidence type="ECO:0000256" key="9">
    <source>
        <dbReference type="RuleBase" id="RU003477"/>
    </source>
</evidence>
<dbReference type="HOGENOM" id="CLU_093315_2_0_9"/>
<dbReference type="PANTHER" id="PTHR12903">
    <property type="entry name" value="MITOCHONDRIAL RIBOSOMAL PROTEIN L24"/>
    <property type="match status" value="1"/>
</dbReference>
<organism evidence="11 12">
    <name type="scientific">Coprothermobacter proteolyticus (strain ATCC 35245 / DSM 5265 / OCM 4 / BT)</name>
    <dbReference type="NCBI Taxonomy" id="309798"/>
    <lineage>
        <taxon>Bacteria</taxon>
        <taxon>Pseudomonadati</taxon>
        <taxon>Coprothermobacterota</taxon>
        <taxon>Coprothermobacteria</taxon>
        <taxon>Coprothermobacterales</taxon>
        <taxon>Coprothermobacteraceae</taxon>
        <taxon>Coprothermobacter</taxon>
    </lineage>
</organism>
<proteinExistence type="inferred from homology"/>
<dbReference type="GO" id="GO:0005840">
    <property type="term" value="C:ribosome"/>
    <property type="evidence" value="ECO:0007669"/>
    <property type="project" value="UniProtKB-KW"/>
</dbReference>
<dbReference type="InterPro" id="IPR041988">
    <property type="entry name" value="Ribosomal_uL24_KOW"/>
</dbReference>
<dbReference type="GO" id="GO:0006412">
    <property type="term" value="P:translation"/>
    <property type="evidence" value="ECO:0007669"/>
    <property type="project" value="UniProtKB-UniRule"/>
</dbReference>
<reference evidence="12" key="1">
    <citation type="submission" date="2008-08" db="EMBL/GenBank/DDBJ databases">
        <title>The complete genome sequence of Coprothermobacter proteolyticus strain ATCC 5245 / DSM 5265 / BT.</title>
        <authorList>
            <person name="Dodson R.J."/>
            <person name="Durkin A.S."/>
            <person name="Wu M."/>
            <person name="Eisen J."/>
            <person name="Sutton G."/>
        </authorList>
    </citation>
    <scope>NUCLEOTIDE SEQUENCE [LARGE SCALE GENOMIC DNA]</scope>
    <source>
        <strain evidence="12">ATCC 35245 / DSM 5265 / OCM 4 / BT</strain>
    </source>
</reference>
<evidence type="ECO:0000256" key="5">
    <source>
        <dbReference type="ARBA" id="ARBA00023274"/>
    </source>
</evidence>
<comment type="function">
    <text evidence="8">One of two assembly initiator proteins, it binds directly to the 5'-end of the 23S rRNA, where it nucleates assembly of the 50S subunit.</text>
</comment>
<comment type="subunit">
    <text evidence="8">Part of the 50S ribosomal subunit.</text>
</comment>
<dbReference type="AlphaFoldDB" id="B5Y977"/>
<accession>B5Y977</accession>
<keyword evidence="5 8" id="KW-0687">Ribonucleoprotein</keyword>
<dbReference type="STRING" id="309798.COPRO5265_1002"/>
<dbReference type="Pfam" id="PF00467">
    <property type="entry name" value="KOW"/>
    <property type="match status" value="1"/>
</dbReference>
<dbReference type="GO" id="GO:0019843">
    <property type="term" value="F:rRNA binding"/>
    <property type="evidence" value="ECO:0007669"/>
    <property type="project" value="UniProtKB-UniRule"/>
</dbReference>
<evidence type="ECO:0000313" key="11">
    <source>
        <dbReference type="EMBL" id="ACI17656.1"/>
    </source>
</evidence>
<dbReference type="OrthoDB" id="9807419at2"/>
<evidence type="ECO:0000256" key="4">
    <source>
        <dbReference type="ARBA" id="ARBA00022980"/>
    </source>
</evidence>
<dbReference type="GO" id="GO:1990904">
    <property type="term" value="C:ribonucleoprotein complex"/>
    <property type="evidence" value="ECO:0007669"/>
    <property type="project" value="UniProtKB-KW"/>
</dbReference>
<evidence type="ECO:0000256" key="7">
    <source>
        <dbReference type="ARBA" id="ARBA00058688"/>
    </source>
</evidence>
<evidence type="ECO:0000259" key="10">
    <source>
        <dbReference type="SMART" id="SM00739"/>
    </source>
</evidence>
<dbReference type="eggNOG" id="COG0198">
    <property type="taxonomic scope" value="Bacteria"/>
</dbReference>
<dbReference type="HAMAP" id="MF_01326_B">
    <property type="entry name" value="Ribosomal_uL24_B"/>
    <property type="match status" value="1"/>
</dbReference>
<dbReference type="RefSeq" id="WP_012544308.1">
    <property type="nucleotide sequence ID" value="NC_011295.1"/>
</dbReference>
<dbReference type="InterPro" id="IPR003256">
    <property type="entry name" value="Ribosomal_uL24"/>
</dbReference>
<dbReference type="InterPro" id="IPR008991">
    <property type="entry name" value="Translation_prot_SH3-like_sf"/>
</dbReference>
<comment type="function">
    <text evidence="7 8">One of the proteins that surrounds the polypeptide exit tunnel on the outside of the subunit.</text>
</comment>
<dbReference type="GO" id="GO:0003735">
    <property type="term" value="F:structural constituent of ribosome"/>
    <property type="evidence" value="ECO:0007669"/>
    <property type="project" value="InterPro"/>
</dbReference>
<dbReference type="Proteomes" id="UP000001732">
    <property type="component" value="Chromosome"/>
</dbReference>